<keyword evidence="3" id="KW-1185">Reference proteome</keyword>
<gene>
    <name evidence="2" type="ORF">CYCCA115_LOCUS2868</name>
</gene>
<reference evidence="2" key="1">
    <citation type="submission" date="2023-08" db="EMBL/GenBank/DDBJ databases">
        <authorList>
            <person name="Audoor S."/>
            <person name="Bilcke G."/>
        </authorList>
    </citation>
    <scope>NUCLEOTIDE SEQUENCE</scope>
</reference>
<protein>
    <submittedName>
        <fullName evidence="2">Uncharacterized protein</fullName>
    </submittedName>
</protein>
<evidence type="ECO:0000256" key="1">
    <source>
        <dbReference type="SAM" id="MobiDB-lite"/>
    </source>
</evidence>
<comment type="caution">
    <text evidence="2">The sequence shown here is derived from an EMBL/GenBank/DDBJ whole genome shotgun (WGS) entry which is preliminary data.</text>
</comment>
<sequence>MQKQTSKMNSSERRVQFLPAHDSVLEIPSLGEYTEQDIMNCWYTKPEFRKIAKRCQKQARRWESGKPSMNESCPRGLESFMQEDGEITTASVEQCIDAVMDEQEVQWDKEVDDYDRLAAVSEEVSRFSVSWALEKARTDEKEAQRIYKHMEQKYKVTKLKCESPTSLSKSIEDGRDDHTSMCSDLSHPGAESPRLTEHQKTKGASKPPLKMPKLPRHVSVTIYRKVSPMICSR</sequence>
<dbReference type="AlphaFoldDB" id="A0AAD2CH02"/>
<organism evidence="2 3">
    <name type="scientific">Cylindrotheca closterium</name>
    <dbReference type="NCBI Taxonomy" id="2856"/>
    <lineage>
        <taxon>Eukaryota</taxon>
        <taxon>Sar</taxon>
        <taxon>Stramenopiles</taxon>
        <taxon>Ochrophyta</taxon>
        <taxon>Bacillariophyta</taxon>
        <taxon>Bacillariophyceae</taxon>
        <taxon>Bacillariophycidae</taxon>
        <taxon>Bacillariales</taxon>
        <taxon>Bacillariaceae</taxon>
        <taxon>Cylindrotheca</taxon>
    </lineage>
</organism>
<dbReference type="EMBL" id="CAKOGP040000224">
    <property type="protein sequence ID" value="CAJ1932501.1"/>
    <property type="molecule type" value="Genomic_DNA"/>
</dbReference>
<evidence type="ECO:0000313" key="3">
    <source>
        <dbReference type="Proteomes" id="UP001295423"/>
    </source>
</evidence>
<feature type="region of interest" description="Disordered" evidence="1">
    <location>
        <begin position="165"/>
        <end position="213"/>
    </location>
</feature>
<dbReference type="Proteomes" id="UP001295423">
    <property type="component" value="Unassembled WGS sequence"/>
</dbReference>
<name>A0AAD2CH02_9STRA</name>
<evidence type="ECO:0000313" key="2">
    <source>
        <dbReference type="EMBL" id="CAJ1932501.1"/>
    </source>
</evidence>
<feature type="compositionally biased region" description="Basic and acidic residues" evidence="1">
    <location>
        <begin position="170"/>
        <end position="179"/>
    </location>
</feature>
<proteinExistence type="predicted"/>
<accession>A0AAD2CH02</accession>